<reference evidence="1 2" key="1">
    <citation type="journal article" date="2014" name="Genome Announc.">
        <title>Draft Genome Sequences of Two Vibrionaceae Species, Vibrio ponticus C121 and Photobacterium aphoticum C119, Isolated as Coral Reef Microbiota.</title>
        <authorList>
            <person name="Al-saari N."/>
            <person name="Meirelles P.M."/>
            <person name="Mino S."/>
            <person name="Suda W."/>
            <person name="Oshima K."/>
            <person name="Hattori M."/>
            <person name="Ohkuma M."/>
            <person name="Thompson F.L."/>
            <person name="Gomez-Gil B."/>
            <person name="Sawabe T."/>
            <person name="Sawabe T."/>
        </authorList>
    </citation>
    <scope>NUCLEOTIDE SEQUENCE [LARGE SCALE GENOMIC DNA]</scope>
    <source>
        <strain evidence="1 2">JCM 19237</strain>
    </source>
</reference>
<protein>
    <submittedName>
        <fullName evidence="1">Uncharacterized protein</fullName>
    </submittedName>
</protein>
<comment type="caution">
    <text evidence="1">The sequence shown here is derived from an EMBL/GenBank/DDBJ whole genome shotgun (WGS) entry which is preliminary data.</text>
</comment>
<evidence type="ECO:0000313" key="2">
    <source>
        <dbReference type="Proteomes" id="UP000029227"/>
    </source>
</evidence>
<dbReference type="Pfam" id="PF03746">
    <property type="entry name" value="LamB_YcsF"/>
    <property type="match status" value="1"/>
</dbReference>
<sequence>MITVSGHVLPLQVDTVCVHGDNEESIAMVKTLHDDIRAMAWVEGACMVTIQPVSETYLMIYVGEVIDPALMPVIRDLVAFLHGFPEPGIIEVIRLILLFWCNTIPIN</sequence>
<dbReference type="Proteomes" id="UP000029227">
    <property type="component" value="Unassembled WGS sequence"/>
</dbReference>
<dbReference type="EMBL" id="BBMN01000012">
    <property type="protein sequence ID" value="GAL06565.1"/>
    <property type="molecule type" value="Genomic_DNA"/>
</dbReference>
<organism evidence="1 2">
    <name type="scientific">Photobacterium aphoticum</name>
    <dbReference type="NCBI Taxonomy" id="754436"/>
    <lineage>
        <taxon>Bacteria</taxon>
        <taxon>Pseudomonadati</taxon>
        <taxon>Pseudomonadota</taxon>
        <taxon>Gammaproteobacteria</taxon>
        <taxon>Vibrionales</taxon>
        <taxon>Vibrionaceae</taxon>
        <taxon>Photobacterium</taxon>
    </lineage>
</organism>
<dbReference type="Gene3D" id="3.20.20.370">
    <property type="entry name" value="Glycoside hydrolase/deacetylase"/>
    <property type="match status" value="1"/>
</dbReference>
<dbReference type="GO" id="GO:0005975">
    <property type="term" value="P:carbohydrate metabolic process"/>
    <property type="evidence" value="ECO:0007669"/>
    <property type="project" value="InterPro"/>
</dbReference>
<gene>
    <name evidence="1" type="ORF">JCM19237_2662</name>
</gene>
<dbReference type="STRING" id="754436.JCM19237_2662"/>
<dbReference type="InterPro" id="IPR005501">
    <property type="entry name" value="LamB/YcsF/PxpA-like"/>
</dbReference>
<name>A0A090QTT0_9GAMM</name>
<dbReference type="InterPro" id="IPR011330">
    <property type="entry name" value="Glyco_hydro/deAcase_b/a-brl"/>
</dbReference>
<accession>A0A090QTT0</accession>
<dbReference type="SUPFAM" id="SSF88713">
    <property type="entry name" value="Glycoside hydrolase/deacetylase"/>
    <property type="match status" value="1"/>
</dbReference>
<evidence type="ECO:0000313" key="1">
    <source>
        <dbReference type="EMBL" id="GAL06565.1"/>
    </source>
</evidence>
<proteinExistence type="predicted"/>
<dbReference type="SUPFAM" id="SSF160467">
    <property type="entry name" value="PH0987 N-terminal domain-like"/>
    <property type="match status" value="1"/>
</dbReference>
<dbReference type="AlphaFoldDB" id="A0A090QTT0"/>